<dbReference type="Gene3D" id="2.10.25.10">
    <property type="entry name" value="Laminin"/>
    <property type="match status" value="1"/>
</dbReference>
<dbReference type="GO" id="GO:0001501">
    <property type="term" value="P:skeletal system development"/>
    <property type="evidence" value="ECO:0007669"/>
    <property type="project" value="TreeGrafter"/>
</dbReference>
<evidence type="ECO:0000259" key="15">
    <source>
        <dbReference type="PROSITE" id="PS50041"/>
    </source>
</evidence>
<dbReference type="InterPro" id="IPR016187">
    <property type="entry name" value="CTDL_fold"/>
</dbReference>
<feature type="compositionally biased region" description="Polar residues" evidence="12">
    <location>
        <begin position="667"/>
        <end position="693"/>
    </location>
</feature>
<sequence length="1319" mass="143095">MRTEMTLPLLLCAICPLIQASPLNLGHGAEDTRVLQVSIPKSPPPSATLGGSLTLPCLVSLSQLPPSPSGPGWRPLPPSPRVKWSVLSSGREAEIVVARGERVKVSEAYRGRASLLRYSASPTDLTLRLHDLRHNDSGFYRCEVQQGLEDASDLVQVKVKGVVFHYRHASSRYAFSFAEAQRACEAIGARMATPDQLLAAYHSGYEQCDAGWLADQTVRYPIQRPREGCYGDMDGFPGVRSYGPQAPEELFDVYCHVENINGEVFHGSTPQRLTLDEARAYCRASGAELATTGQLYAAWNDDGLDHCSPGWLADGSVRYPISTPRERCGGGQPGVKTVYRHGNQTGFPEPHARHDAFCFRGHVGPHTDAPMDYLATEPEDLGQDIVTLMDPLEEFSLGQVVEEVEREVQGALESFPVLRGREEEAVKGPHPTVTSQGGLLFPFDSQTAVTPASPPQDPHPVGNTTRDPREWQPTTEATPESEPKLESGEPSAKSPKYYQPMSETNVSKPEYEPSGGSKHYQPMPETNPESETSEPHFDMSGGVAQEQEGSAMEAIDVTTPDQSGGDPIVHFEGSPGVGSGGYDPEPTEPWQVSTAKPKEPSASSTSTESSDWVTPDPLSTVSYGPVDQVHVSPQTRSTNASTAEDSIQVRSGVVWQSTTEVPVESTDLGSTPTDVTKRSSSAPMETVSGTQEEALSEGVTITLLRTPSVPFSAPSLTSPWAAEQQEVEEEEVQLVEQDVLLSNESLDTHSGSGDGLPPTSEITYLSTNTSDPTFRSTERPLAALVDVTATTDRKERYLSMTSTTPPPVESSKTPVAARMDMDVNTDDASEREEESGRYLSTEATPPGSEVTLLPDGSQTSSWGLRPSTTAPQESRSDLEYSGDDQLNVRQERVPESLAEPDSPELDARSTTPGYPTAATTRPSESHSPSTTGGRPLMETADPDRDAFGGHATTGRAELELAPTQPPTLPGLPNERAAVGRGMNISDVCLESPCANGGTCMEEGGSTKCLCLPTYGGDLCQTDLELCEAGWVKFQGFCYKHFSSRQGWEVAERHCRLCGGHLVSVMTPEEQNFINDNYKEYQWTGLNDKTIEGDFRWSDGNPVLYENWYRAQPDSYFLSGEDCVVMVWHDGGRWSDVPCNYHLSYTCKKGTSSCSMPPVVPNAKTFGKLRSRYETGSVVRYYCAQGFQQRLYPVLKCPPSDPVYPRPSELGGGGTHSAPCRKGGGDRGGRSHGEGHAPVLGHQRAWGSLGPGGQRKVAVLIEMSFVNRSPPSPAPLIRTPLVPLVPLVPLAPRIIRTPEERKKEGKVETYWTNGHGDVND</sequence>
<evidence type="ECO:0008006" key="21">
    <source>
        <dbReference type="Google" id="ProtNLM"/>
    </source>
</evidence>
<keyword evidence="5" id="KW-0654">Proteoglycan</keyword>
<dbReference type="PANTHER" id="PTHR22804:SF41">
    <property type="entry name" value="BREVICAN CORE PROTEIN"/>
    <property type="match status" value="1"/>
</dbReference>
<feature type="disulfide bond" evidence="10">
    <location>
        <begin position="1153"/>
        <end position="1196"/>
    </location>
</feature>
<dbReference type="GO" id="GO:0002052">
    <property type="term" value="P:positive regulation of neuroblast proliferation"/>
    <property type="evidence" value="ECO:0007669"/>
    <property type="project" value="TreeGrafter"/>
</dbReference>
<feature type="domain" description="Link" evidence="18">
    <location>
        <begin position="263"/>
        <end position="360"/>
    </location>
</feature>
<dbReference type="GO" id="GO:0005615">
    <property type="term" value="C:extracellular space"/>
    <property type="evidence" value="ECO:0007669"/>
    <property type="project" value="TreeGrafter"/>
</dbReference>
<dbReference type="PROSITE" id="PS50835">
    <property type="entry name" value="IG_LIKE"/>
    <property type="match status" value="1"/>
</dbReference>
<feature type="region of interest" description="Disordered" evidence="12">
    <location>
        <begin position="422"/>
        <end position="625"/>
    </location>
</feature>
<dbReference type="PROSITE" id="PS01241">
    <property type="entry name" value="LINK_1"/>
    <property type="match status" value="1"/>
</dbReference>
<feature type="domain" description="EGF-like" evidence="14">
    <location>
        <begin position="984"/>
        <end position="1020"/>
    </location>
</feature>
<feature type="compositionally biased region" description="Acidic residues" evidence="12">
    <location>
        <begin position="823"/>
        <end position="833"/>
    </location>
</feature>
<evidence type="ECO:0000256" key="9">
    <source>
        <dbReference type="PROSITE-ProRule" id="PRU00076"/>
    </source>
</evidence>
<feature type="region of interest" description="Disordered" evidence="12">
    <location>
        <begin position="743"/>
        <end position="950"/>
    </location>
</feature>
<dbReference type="GO" id="GO:0010001">
    <property type="term" value="P:glial cell differentiation"/>
    <property type="evidence" value="ECO:0007669"/>
    <property type="project" value="TreeGrafter"/>
</dbReference>
<evidence type="ECO:0000256" key="13">
    <source>
        <dbReference type="SAM" id="SignalP"/>
    </source>
</evidence>
<proteinExistence type="predicted"/>
<dbReference type="InterPro" id="IPR035976">
    <property type="entry name" value="Sushi/SCR/CCP_sf"/>
</dbReference>
<evidence type="ECO:0000259" key="16">
    <source>
        <dbReference type="PROSITE" id="PS50835"/>
    </source>
</evidence>
<dbReference type="PRINTS" id="PR01265">
    <property type="entry name" value="LINKMODULE"/>
</dbReference>
<keyword evidence="20" id="KW-1185">Reference proteome</keyword>
<dbReference type="PROSITE" id="PS50026">
    <property type="entry name" value="EGF_3"/>
    <property type="match status" value="1"/>
</dbReference>
<evidence type="ECO:0000256" key="5">
    <source>
        <dbReference type="ARBA" id="ARBA00022974"/>
    </source>
</evidence>
<dbReference type="SMART" id="SM00406">
    <property type="entry name" value="IGv"/>
    <property type="match status" value="1"/>
</dbReference>
<dbReference type="CDD" id="cd03517">
    <property type="entry name" value="Link_domain_CSPGs_modules_1_3"/>
    <property type="match status" value="1"/>
</dbReference>
<keyword evidence="2" id="KW-0964">Secreted</keyword>
<dbReference type="FunFam" id="3.10.100.10:FF:000003">
    <property type="entry name" value="Versican core protein"/>
    <property type="match status" value="1"/>
</dbReference>
<feature type="disulfide bond" evidence="9">
    <location>
        <begin position="1010"/>
        <end position="1019"/>
    </location>
</feature>
<evidence type="ECO:0000256" key="10">
    <source>
        <dbReference type="PROSITE-ProRule" id="PRU00302"/>
    </source>
</evidence>
<keyword evidence="3 13" id="KW-0732">Signal</keyword>
<dbReference type="Pfam" id="PF00193">
    <property type="entry name" value="Xlink"/>
    <property type="match status" value="2"/>
</dbReference>
<evidence type="ECO:0000256" key="3">
    <source>
        <dbReference type="ARBA" id="ARBA00022729"/>
    </source>
</evidence>
<accession>A0AAD7R9R4</accession>
<evidence type="ECO:0000259" key="14">
    <source>
        <dbReference type="PROSITE" id="PS50026"/>
    </source>
</evidence>
<dbReference type="SMART" id="SM00034">
    <property type="entry name" value="CLECT"/>
    <property type="match status" value="1"/>
</dbReference>
<feature type="compositionally biased region" description="Polar residues" evidence="12">
    <location>
        <begin position="856"/>
        <end position="873"/>
    </location>
</feature>
<dbReference type="Pfam" id="PF07686">
    <property type="entry name" value="V-set"/>
    <property type="match status" value="1"/>
</dbReference>
<comment type="caution">
    <text evidence="19">The sequence shown here is derived from an EMBL/GenBank/DDBJ whole genome shotgun (WGS) entry which is preliminary data.</text>
</comment>
<dbReference type="InterPro" id="IPR018378">
    <property type="entry name" value="C-type_lectin_CS"/>
</dbReference>
<evidence type="ECO:0000313" key="19">
    <source>
        <dbReference type="EMBL" id="KAJ8372132.1"/>
    </source>
</evidence>
<dbReference type="SUPFAM" id="SSF57535">
    <property type="entry name" value="Complement control module/SCR domain"/>
    <property type="match status" value="1"/>
</dbReference>
<feature type="region of interest" description="Disordered" evidence="12">
    <location>
        <begin position="658"/>
        <end position="695"/>
    </location>
</feature>
<dbReference type="PANTHER" id="PTHR22804">
    <property type="entry name" value="AGGRECAN/VERSICAN PROTEOGLYCAN"/>
    <property type="match status" value="1"/>
</dbReference>
<dbReference type="GO" id="GO:0007155">
    <property type="term" value="P:cell adhesion"/>
    <property type="evidence" value="ECO:0007669"/>
    <property type="project" value="InterPro"/>
</dbReference>
<feature type="domain" description="Sushi" evidence="17">
    <location>
        <begin position="1151"/>
        <end position="1221"/>
    </location>
</feature>
<reference evidence="19" key="1">
    <citation type="journal article" date="2023" name="Science">
        <title>Genome structures resolve the early diversification of teleost fishes.</title>
        <authorList>
            <person name="Parey E."/>
            <person name="Louis A."/>
            <person name="Montfort J."/>
            <person name="Bouchez O."/>
            <person name="Roques C."/>
            <person name="Iampietro C."/>
            <person name="Lluch J."/>
            <person name="Castinel A."/>
            <person name="Donnadieu C."/>
            <person name="Desvignes T."/>
            <person name="Floi Bucao C."/>
            <person name="Jouanno E."/>
            <person name="Wen M."/>
            <person name="Mejri S."/>
            <person name="Dirks R."/>
            <person name="Jansen H."/>
            <person name="Henkel C."/>
            <person name="Chen W.J."/>
            <person name="Zahm M."/>
            <person name="Cabau C."/>
            <person name="Klopp C."/>
            <person name="Thompson A.W."/>
            <person name="Robinson-Rechavi M."/>
            <person name="Braasch I."/>
            <person name="Lecointre G."/>
            <person name="Bobe J."/>
            <person name="Postlethwait J.H."/>
            <person name="Berthelot C."/>
            <person name="Roest Crollius H."/>
            <person name="Guiguen Y."/>
        </authorList>
    </citation>
    <scope>NUCLEOTIDE SEQUENCE</scope>
    <source>
        <strain evidence="19">NC1722</strain>
    </source>
</reference>
<dbReference type="InterPro" id="IPR050691">
    <property type="entry name" value="Hyaluronan_bind_Proteoglycan"/>
</dbReference>
<comment type="subcellular location">
    <subcellularLocation>
        <location evidence="1">Secreted</location>
    </subcellularLocation>
</comment>
<dbReference type="PROSITE" id="PS50963">
    <property type="entry name" value="LINK_2"/>
    <property type="match status" value="2"/>
</dbReference>
<dbReference type="GO" id="GO:0072534">
    <property type="term" value="C:perineuronal net"/>
    <property type="evidence" value="ECO:0007669"/>
    <property type="project" value="TreeGrafter"/>
</dbReference>
<keyword evidence="6 9" id="KW-1015">Disulfide bond</keyword>
<evidence type="ECO:0000256" key="1">
    <source>
        <dbReference type="ARBA" id="ARBA00004613"/>
    </source>
</evidence>
<keyword evidence="8" id="KW-0393">Immunoglobulin domain</keyword>
<evidence type="ECO:0000256" key="2">
    <source>
        <dbReference type="ARBA" id="ARBA00022525"/>
    </source>
</evidence>
<feature type="domain" description="C-type lectin" evidence="15">
    <location>
        <begin position="1033"/>
        <end position="1147"/>
    </location>
</feature>
<dbReference type="InterPro" id="IPR000436">
    <property type="entry name" value="Sushi_SCR_CCP_dom"/>
</dbReference>
<feature type="compositionally biased region" description="Polar residues" evidence="12">
    <location>
        <begin position="760"/>
        <end position="775"/>
    </location>
</feature>
<comment type="caution">
    <text evidence="9">Lacks conserved residue(s) required for the propagation of feature annotation.</text>
</comment>
<dbReference type="FunFam" id="3.10.100.10:FF:000011">
    <property type="entry name" value="Aggrecan core protein"/>
    <property type="match status" value="1"/>
</dbReference>
<feature type="domain" description="Ig-like" evidence="16">
    <location>
        <begin position="40"/>
        <end position="160"/>
    </location>
</feature>
<dbReference type="GO" id="GO:0007417">
    <property type="term" value="P:central nervous system development"/>
    <property type="evidence" value="ECO:0007669"/>
    <property type="project" value="TreeGrafter"/>
</dbReference>
<dbReference type="InterPro" id="IPR013783">
    <property type="entry name" value="Ig-like_fold"/>
</dbReference>
<organism evidence="19 20">
    <name type="scientific">Aldrovandia affinis</name>
    <dbReference type="NCBI Taxonomy" id="143900"/>
    <lineage>
        <taxon>Eukaryota</taxon>
        <taxon>Metazoa</taxon>
        <taxon>Chordata</taxon>
        <taxon>Craniata</taxon>
        <taxon>Vertebrata</taxon>
        <taxon>Euteleostomi</taxon>
        <taxon>Actinopterygii</taxon>
        <taxon>Neopterygii</taxon>
        <taxon>Teleostei</taxon>
        <taxon>Notacanthiformes</taxon>
        <taxon>Halosauridae</taxon>
        <taxon>Aldrovandia</taxon>
    </lineage>
</organism>
<dbReference type="InterPro" id="IPR000742">
    <property type="entry name" value="EGF"/>
</dbReference>
<dbReference type="SUPFAM" id="SSF56436">
    <property type="entry name" value="C-type lectin-like"/>
    <property type="match status" value="3"/>
</dbReference>
<dbReference type="PROSITE" id="PS50041">
    <property type="entry name" value="C_TYPE_LECTIN_2"/>
    <property type="match status" value="1"/>
</dbReference>
<feature type="compositionally biased region" description="Low complexity" evidence="12">
    <location>
        <begin position="600"/>
        <end position="610"/>
    </location>
</feature>
<dbReference type="Gene3D" id="2.60.40.10">
    <property type="entry name" value="Immunoglobulins"/>
    <property type="match status" value="1"/>
</dbReference>
<dbReference type="InterPro" id="IPR003599">
    <property type="entry name" value="Ig_sub"/>
</dbReference>
<evidence type="ECO:0000259" key="17">
    <source>
        <dbReference type="PROSITE" id="PS50923"/>
    </source>
</evidence>
<dbReference type="PROSITE" id="PS00615">
    <property type="entry name" value="C_TYPE_LECTIN_1"/>
    <property type="match status" value="1"/>
</dbReference>
<feature type="compositionally biased region" description="Basic and acidic residues" evidence="12">
    <location>
        <begin position="1222"/>
        <end position="1234"/>
    </location>
</feature>
<dbReference type="InterPro" id="IPR001304">
    <property type="entry name" value="C-type_lectin-like"/>
</dbReference>
<dbReference type="PROSITE" id="PS00022">
    <property type="entry name" value="EGF_1"/>
    <property type="match status" value="1"/>
</dbReference>
<dbReference type="GO" id="GO:0005540">
    <property type="term" value="F:hyaluronic acid binding"/>
    <property type="evidence" value="ECO:0007669"/>
    <property type="project" value="InterPro"/>
</dbReference>
<dbReference type="InterPro" id="IPR036179">
    <property type="entry name" value="Ig-like_dom_sf"/>
</dbReference>
<feature type="domain" description="Link" evidence="18">
    <location>
        <begin position="162"/>
        <end position="257"/>
    </location>
</feature>
<feature type="disulfide bond" evidence="11">
    <location>
        <begin position="307"/>
        <end position="328"/>
    </location>
</feature>
<evidence type="ECO:0000256" key="4">
    <source>
        <dbReference type="ARBA" id="ARBA00022737"/>
    </source>
</evidence>
<feature type="chain" id="PRO_5042274926" description="Brevican core protein-like" evidence="13">
    <location>
        <begin position="21"/>
        <end position="1319"/>
    </location>
</feature>
<feature type="disulfide bond" evidence="11">
    <location>
        <begin position="208"/>
        <end position="229"/>
    </location>
</feature>
<keyword evidence="4" id="KW-0677">Repeat</keyword>
<feature type="compositionally biased region" description="Polar residues" evidence="12">
    <location>
        <begin position="908"/>
        <end position="932"/>
    </location>
</feature>
<keyword evidence="7" id="KW-0325">Glycoprotein</keyword>
<evidence type="ECO:0000259" key="18">
    <source>
        <dbReference type="PROSITE" id="PS50963"/>
    </source>
</evidence>
<dbReference type="InterPro" id="IPR000538">
    <property type="entry name" value="Link_dom"/>
</dbReference>
<dbReference type="SMART" id="SM00409">
    <property type="entry name" value="IG"/>
    <property type="match status" value="1"/>
</dbReference>
<dbReference type="InterPro" id="IPR007110">
    <property type="entry name" value="Ig-like_dom"/>
</dbReference>
<dbReference type="FunFam" id="3.10.100.10:FF:000002">
    <property type="entry name" value="Hyaluronan proteoglycan link protein 1"/>
    <property type="match status" value="1"/>
</dbReference>
<dbReference type="SMART" id="SM00445">
    <property type="entry name" value="LINK"/>
    <property type="match status" value="2"/>
</dbReference>
<evidence type="ECO:0000256" key="6">
    <source>
        <dbReference type="ARBA" id="ARBA00023157"/>
    </source>
</evidence>
<name>A0AAD7R9R4_9TELE</name>
<dbReference type="CDD" id="cd03520">
    <property type="entry name" value="Link_domain_CSPGs_modules_2_4"/>
    <property type="match status" value="1"/>
</dbReference>
<gene>
    <name evidence="19" type="ORF">AAFF_G00294470</name>
</gene>
<dbReference type="CDD" id="cd00033">
    <property type="entry name" value="CCP"/>
    <property type="match status" value="1"/>
</dbReference>
<dbReference type="InterPro" id="IPR016186">
    <property type="entry name" value="C-type_lectin-like/link_sf"/>
</dbReference>
<evidence type="ECO:0000313" key="20">
    <source>
        <dbReference type="Proteomes" id="UP001221898"/>
    </source>
</evidence>
<dbReference type="SUPFAM" id="SSF48726">
    <property type="entry name" value="Immunoglobulin"/>
    <property type="match status" value="1"/>
</dbReference>
<evidence type="ECO:0000256" key="12">
    <source>
        <dbReference type="SAM" id="MobiDB-lite"/>
    </source>
</evidence>
<dbReference type="GO" id="GO:0045202">
    <property type="term" value="C:synapse"/>
    <property type="evidence" value="ECO:0007669"/>
    <property type="project" value="TreeGrafter"/>
</dbReference>
<evidence type="ECO:0000256" key="8">
    <source>
        <dbReference type="ARBA" id="ARBA00023319"/>
    </source>
</evidence>
<dbReference type="Gene3D" id="3.10.100.10">
    <property type="entry name" value="Mannose-Binding Protein A, subunit A"/>
    <property type="match status" value="3"/>
</dbReference>
<evidence type="ECO:0000256" key="11">
    <source>
        <dbReference type="PROSITE-ProRule" id="PRU00323"/>
    </source>
</evidence>
<dbReference type="PROSITE" id="PS50923">
    <property type="entry name" value="SUSHI"/>
    <property type="match status" value="1"/>
</dbReference>
<feature type="signal peptide" evidence="13">
    <location>
        <begin position="1"/>
        <end position="20"/>
    </location>
</feature>
<dbReference type="Gene3D" id="2.10.70.10">
    <property type="entry name" value="Complement Module, domain 1"/>
    <property type="match status" value="1"/>
</dbReference>
<keyword evidence="10" id="KW-0768">Sushi</keyword>
<dbReference type="Pfam" id="PF00059">
    <property type="entry name" value="Lectin_C"/>
    <property type="match status" value="1"/>
</dbReference>
<keyword evidence="9" id="KW-0245">EGF-like domain</keyword>
<dbReference type="Proteomes" id="UP001221898">
    <property type="component" value="Unassembled WGS sequence"/>
</dbReference>
<evidence type="ECO:0000256" key="7">
    <source>
        <dbReference type="ARBA" id="ARBA00023180"/>
    </source>
</evidence>
<dbReference type="InterPro" id="IPR013106">
    <property type="entry name" value="Ig_V-set"/>
</dbReference>
<dbReference type="EMBL" id="JAINUG010000415">
    <property type="protein sequence ID" value="KAJ8372132.1"/>
    <property type="molecule type" value="Genomic_DNA"/>
</dbReference>
<dbReference type="CDD" id="cd00054">
    <property type="entry name" value="EGF_CA"/>
    <property type="match status" value="1"/>
</dbReference>
<feature type="region of interest" description="Disordered" evidence="12">
    <location>
        <begin position="1204"/>
        <end position="1247"/>
    </location>
</feature>
<protein>
    <recommendedName>
        <fullName evidence="21">Brevican core protein-like</fullName>
    </recommendedName>
</protein>